<organism evidence="2 3">
    <name type="scientific">Lactarius akahatsu</name>
    <dbReference type="NCBI Taxonomy" id="416441"/>
    <lineage>
        <taxon>Eukaryota</taxon>
        <taxon>Fungi</taxon>
        <taxon>Dikarya</taxon>
        <taxon>Basidiomycota</taxon>
        <taxon>Agaricomycotina</taxon>
        <taxon>Agaricomycetes</taxon>
        <taxon>Russulales</taxon>
        <taxon>Russulaceae</taxon>
        <taxon>Lactarius</taxon>
    </lineage>
</organism>
<dbReference type="AlphaFoldDB" id="A0AAD4LVE5"/>
<evidence type="ECO:0000256" key="1">
    <source>
        <dbReference type="SAM" id="Phobius"/>
    </source>
</evidence>
<protein>
    <submittedName>
        <fullName evidence="2">Uncharacterized protein</fullName>
    </submittedName>
</protein>
<evidence type="ECO:0000313" key="2">
    <source>
        <dbReference type="EMBL" id="KAH9001456.1"/>
    </source>
</evidence>
<dbReference type="Proteomes" id="UP001201163">
    <property type="component" value="Unassembled WGS sequence"/>
</dbReference>
<name>A0AAD4LVE5_9AGAM</name>
<reference evidence="2" key="1">
    <citation type="submission" date="2022-01" db="EMBL/GenBank/DDBJ databases">
        <title>Comparative genomics reveals a dynamic genome evolution in the ectomycorrhizal milk-cap (Lactarius) mushrooms.</title>
        <authorList>
            <consortium name="DOE Joint Genome Institute"/>
            <person name="Lebreton A."/>
            <person name="Tang N."/>
            <person name="Kuo A."/>
            <person name="LaButti K."/>
            <person name="Drula E."/>
            <person name="Barry K."/>
            <person name="Clum A."/>
            <person name="Lipzen A."/>
            <person name="Mousain D."/>
            <person name="Ng V."/>
            <person name="Wang R."/>
            <person name="Wang X."/>
            <person name="Dai Y."/>
            <person name="Henrissat B."/>
            <person name="Grigoriev I.V."/>
            <person name="Guerin-Laguette A."/>
            <person name="Yu F."/>
            <person name="Martin F.M."/>
        </authorList>
    </citation>
    <scope>NUCLEOTIDE SEQUENCE</scope>
    <source>
        <strain evidence="2">QP</strain>
    </source>
</reference>
<proteinExistence type="predicted"/>
<keyword evidence="3" id="KW-1185">Reference proteome</keyword>
<gene>
    <name evidence="2" type="ORF">EDB92DRAFT_61812</name>
</gene>
<keyword evidence="1" id="KW-1133">Transmembrane helix</keyword>
<comment type="caution">
    <text evidence="2">The sequence shown here is derived from an EMBL/GenBank/DDBJ whole genome shotgun (WGS) entry which is preliminary data.</text>
</comment>
<dbReference type="EMBL" id="JAKELL010000001">
    <property type="protein sequence ID" value="KAH9001456.1"/>
    <property type="molecule type" value="Genomic_DNA"/>
</dbReference>
<evidence type="ECO:0000313" key="3">
    <source>
        <dbReference type="Proteomes" id="UP001201163"/>
    </source>
</evidence>
<accession>A0AAD4LVE5</accession>
<feature type="transmembrane region" description="Helical" evidence="1">
    <location>
        <begin position="71"/>
        <end position="90"/>
    </location>
</feature>
<sequence>MALSLALPGYLARLVARLKLVSLKAKCLTGVLFCILMALLGTTDGTFPHVILRLLTFLGDMDSTYRGEGAGTGIVQTTLDVSVFIVLAVYSE</sequence>
<keyword evidence="1" id="KW-0472">Membrane</keyword>
<keyword evidence="1" id="KW-0812">Transmembrane</keyword>
<feature type="transmembrane region" description="Helical" evidence="1">
    <location>
        <begin position="27"/>
        <end position="51"/>
    </location>
</feature>